<sequence length="101" mass="11938">MEVFSFSFQMFSFLIFGDLNPVLLFALKCYIQPVLIMFCYYLTSFSLFIFLPPYHTAFHVSVKKLFLLCVDVLQLIPYASSKTVFKICLFGSFFVLFFFYH</sequence>
<reference evidence="2" key="1">
    <citation type="submission" date="2014-11" db="EMBL/GenBank/DDBJ databases">
        <authorList>
            <person name="Amaro Gonzalez C."/>
        </authorList>
    </citation>
    <scope>NUCLEOTIDE SEQUENCE</scope>
</reference>
<name>A0A0E9QMD7_ANGAN</name>
<evidence type="ECO:0000256" key="1">
    <source>
        <dbReference type="SAM" id="Phobius"/>
    </source>
</evidence>
<dbReference type="AlphaFoldDB" id="A0A0E9QMD7"/>
<feature type="transmembrane region" description="Helical" evidence="1">
    <location>
        <begin position="6"/>
        <end position="27"/>
    </location>
</feature>
<keyword evidence="1" id="KW-1133">Transmembrane helix</keyword>
<keyword evidence="1" id="KW-0472">Membrane</keyword>
<evidence type="ECO:0000313" key="2">
    <source>
        <dbReference type="EMBL" id="JAH18076.1"/>
    </source>
</evidence>
<keyword evidence="1" id="KW-0812">Transmembrane</keyword>
<feature type="transmembrane region" description="Helical" evidence="1">
    <location>
        <begin position="34"/>
        <end position="51"/>
    </location>
</feature>
<feature type="transmembrane region" description="Helical" evidence="1">
    <location>
        <begin position="83"/>
        <end position="100"/>
    </location>
</feature>
<proteinExistence type="predicted"/>
<reference evidence="2" key="2">
    <citation type="journal article" date="2015" name="Fish Shellfish Immunol.">
        <title>Early steps in the European eel (Anguilla anguilla)-Vibrio vulnificus interaction in the gills: Role of the RtxA13 toxin.</title>
        <authorList>
            <person name="Callol A."/>
            <person name="Pajuelo D."/>
            <person name="Ebbesson L."/>
            <person name="Teles M."/>
            <person name="MacKenzie S."/>
            <person name="Amaro C."/>
        </authorList>
    </citation>
    <scope>NUCLEOTIDE SEQUENCE</scope>
</reference>
<accession>A0A0E9QMD7</accession>
<organism evidence="2">
    <name type="scientific">Anguilla anguilla</name>
    <name type="common">European freshwater eel</name>
    <name type="synonym">Muraena anguilla</name>
    <dbReference type="NCBI Taxonomy" id="7936"/>
    <lineage>
        <taxon>Eukaryota</taxon>
        <taxon>Metazoa</taxon>
        <taxon>Chordata</taxon>
        <taxon>Craniata</taxon>
        <taxon>Vertebrata</taxon>
        <taxon>Euteleostomi</taxon>
        <taxon>Actinopterygii</taxon>
        <taxon>Neopterygii</taxon>
        <taxon>Teleostei</taxon>
        <taxon>Anguilliformes</taxon>
        <taxon>Anguillidae</taxon>
        <taxon>Anguilla</taxon>
    </lineage>
</organism>
<protein>
    <submittedName>
        <fullName evidence="2">Uncharacterized protein</fullName>
    </submittedName>
</protein>
<dbReference type="EMBL" id="GBXM01090501">
    <property type="protein sequence ID" value="JAH18076.1"/>
    <property type="molecule type" value="Transcribed_RNA"/>
</dbReference>